<evidence type="ECO:0000313" key="3">
    <source>
        <dbReference type="Proteomes" id="UP000030651"/>
    </source>
</evidence>
<feature type="region of interest" description="Disordered" evidence="1">
    <location>
        <begin position="571"/>
        <end position="645"/>
    </location>
</feature>
<dbReference type="EMBL" id="KI912120">
    <property type="protein sequence ID" value="ETS74336.1"/>
    <property type="molecule type" value="Genomic_DNA"/>
</dbReference>
<feature type="compositionally biased region" description="Low complexity" evidence="1">
    <location>
        <begin position="44"/>
        <end position="64"/>
    </location>
</feature>
<keyword evidence="3" id="KW-1185">Reference proteome</keyword>
<accession>W3WNE7</accession>
<feature type="compositionally biased region" description="Polar residues" evidence="1">
    <location>
        <begin position="464"/>
        <end position="477"/>
    </location>
</feature>
<feature type="region of interest" description="Disordered" evidence="1">
    <location>
        <begin position="295"/>
        <end position="340"/>
    </location>
</feature>
<feature type="region of interest" description="Disordered" evidence="1">
    <location>
        <begin position="367"/>
        <end position="411"/>
    </location>
</feature>
<dbReference type="OrthoDB" id="5404323at2759"/>
<sequence length="661" mass="72738">MFLHSGASLHGHEYSNRHHATAGQAAPRRNSLLRSSFSTPVNRSPPYVDSSSPSPNFRTTTSSSLKKTRQRPVSDYSPNAPETVVRFMEPLEHVAHPPTNNPEAMHEDGASTVVSVSDSETSRAASSTRQIRRRSARLHTSYLLAQAPPSLNKKQRLLHIRPKLLLQLQQVPDGQRPRPVIDVYPTSGIVNTAIAAHLCKRFPRLSRIKSEKSIQDVLLFKSEDYTAPGFDSDSDGDVESIKDRDIIAILSPLAGQDKAEIALPDGTVWVAAPRVIGGVKSYEFTTVDQHGITTTARWVRRPMNGKSQPSTKPSTPPMSPGASSHPLSPSTVSFPSLSDSPPPNYKFTFSIIDPSSRRHPIMATLQPSSLDIQDSYTTVSQSSSKYPPTSPQLGSPDSSDPDHQATTERTTLPVEEWQKCFIQISALWVALRHGWVPHYKPGDFIRESTGADSPVATKTHNRSRSYSTGTDVGQTGVSRGCSGRKRHSQPPPPKGESPAMPGFLPRRATSTGAARMQKIRAEKLSDATETNETTMGWKKGRRVLSCDWNGSFANRHSTALANIQDVEFAQNTPERSGDKIEAVSSAKPSMITPSKRPMSELINHTPHPSFTNENHTATTINGQRPNPLKSSRGAVTEQETKTRKHHKWKSVTNWFTKLRAR</sequence>
<feature type="region of interest" description="Disordered" evidence="1">
    <location>
        <begin position="1"/>
        <end position="80"/>
    </location>
</feature>
<proteinExistence type="predicted"/>
<organism evidence="2 3">
    <name type="scientific">Pestalotiopsis fici (strain W106-1 / CGMCC3.15140)</name>
    <dbReference type="NCBI Taxonomy" id="1229662"/>
    <lineage>
        <taxon>Eukaryota</taxon>
        <taxon>Fungi</taxon>
        <taxon>Dikarya</taxon>
        <taxon>Ascomycota</taxon>
        <taxon>Pezizomycotina</taxon>
        <taxon>Sordariomycetes</taxon>
        <taxon>Xylariomycetidae</taxon>
        <taxon>Amphisphaeriales</taxon>
        <taxon>Sporocadaceae</taxon>
        <taxon>Pestalotiopsis</taxon>
    </lineage>
</organism>
<evidence type="ECO:0000256" key="1">
    <source>
        <dbReference type="SAM" id="MobiDB-lite"/>
    </source>
</evidence>
<gene>
    <name evidence="2" type="ORF">PFICI_14202</name>
</gene>
<dbReference type="RefSeq" id="XP_007840974.1">
    <property type="nucleotide sequence ID" value="XM_007842783.1"/>
</dbReference>
<feature type="compositionally biased region" description="Polar residues" evidence="1">
    <location>
        <begin position="321"/>
        <end position="339"/>
    </location>
</feature>
<dbReference type="HOGENOM" id="CLU_021587_0_1_1"/>
<reference evidence="3" key="1">
    <citation type="journal article" date="2015" name="BMC Genomics">
        <title>Genomic and transcriptomic analysis of the endophytic fungus Pestalotiopsis fici reveals its lifestyle and high potential for synthesis of natural products.</title>
        <authorList>
            <person name="Wang X."/>
            <person name="Zhang X."/>
            <person name="Liu L."/>
            <person name="Xiang M."/>
            <person name="Wang W."/>
            <person name="Sun X."/>
            <person name="Che Y."/>
            <person name="Guo L."/>
            <person name="Liu G."/>
            <person name="Guo L."/>
            <person name="Wang C."/>
            <person name="Yin W.B."/>
            <person name="Stadler M."/>
            <person name="Zhang X."/>
            <person name="Liu X."/>
        </authorList>
    </citation>
    <scope>NUCLEOTIDE SEQUENCE [LARGE SCALE GENOMIC DNA]</scope>
    <source>
        <strain evidence="3">W106-1 / CGMCC3.15140</strain>
    </source>
</reference>
<dbReference type="AlphaFoldDB" id="W3WNE7"/>
<protein>
    <submittedName>
        <fullName evidence="2">Uncharacterized protein</fullName>
    </submittedName>
</protein>
<feature type="region of interest" description="Disordered" evidence="1">
    <location>
        <begin position="447"/>
        <end position="513"/>
    </location>
</feature>
<feature type="compositionally biased region" description="Polar residues" evidence="1">
    <location>
        <begin position="32"/>
        <end position="42"/>
    </location>
</feature>
<dbReference type="STRING" id="1229662.W3WNE7"/>
<dbReference type="Proteomes" id="UP000030651">
    <property type="component" value="Unassembled WGS sequence"/>
</dbReference>
<evidence type="ECO:0000313" key="2">
    <source>
        <dbReference type="EMBL" id="ETS74336.1"/>
    </source>
</evidence>
<dbReference type="eggNOG" id="ENOG502RZFD">
    <property type="taxonomic scope" value="Eukaryota"/>
</dbReference>
<dbReference type="KEGG" id="pfy:PFICI_14202"/>
<dbReference type="OMA" id="AVICQMP"/>
<name>W3WNE7_PESFW</name>
<feature type="compositionally biased region" description="Polar residues" evidence="1">
    <location>
        <begin position="367"/>
        <end position="398"/>
    </location>
</feature>
<dbReference type="InParanoid" id="W3WNE7"/>
<feature type="compositionally biased region" description="Polar residues" evidence="1">
    <location>
        <begin position="606"/>
        <end position="624"/>
    </location>
</feature>
<dbReference type="GeneID" id="19279215"/>